<evidence type="ECO:0000256" key="3">
    <source>
        <dbReference type="PROSITE-ProRule" id="PRU00221"/>
    </source>
</evidence>
<dbReference type="PROSITE" id="PS50082">
    <property type="entry name" value="WD_REPEATS_2"/>
    <property type="match status" value="7"/>
</dbReference>
<sequence>MEERMKVAVFQACRALRKRHRVEEGAHGPALAALAKTVQYQGTELQGKVESLQQELNQSYRSQAEGAGKLLAEVNANQTLRKEGAEKDELISQLQSKLSEVREKLVKLENEVEMRGKAIDTLNHERQELGQQVEDLETKLSKAEKDNKMLVDRWMEQKMLDAERLNEANAMYEDMMERLKASRLEELARHQVDGIVRHSEAGAELYVGSGMPTKVRATLQAHEGGSGSIIFEHNSAVLLSGGNDCLVRQWDSQSASNVTTFRGSTGSVLDLAVSLDNKQVLAACSDRKIYVWDALSGRIRHTLTGHGEKVVSVDLSPSGSKRAVSASYDRTIKLWDLGTGYGVNTIVCYSNCNSVCVTSDGALICSGHMDGNLRFWDIKTGKLANEVAAHGQGITSVSLSRTGHTVLTSGRDNVHNIFDVRSLEIRATYRSPNFRAATNWCRSCLSPDENYVAAGSADGAVVVWSRKAHESEIVLKGGHTFPVLACAWSGAGKPLATTDKNGRICIWE</sequence>
<keyword evidence="7" id="KW-1185">Reference proteome</keyword>
<evidence type="ECO:0000313" key="7">
    <source>
        <dbReference type="Proteomes" id="UP001633002"/>
    </source>
</evidence>
<dbReference type="InterPro" id="IPR001680">
    <property type="entry name" value="WD40_rpt"/>
</dbReference>
<feature type="repeat" description="WD" evidence="3">
    <location>
        <begin position="261"/>
        <end position="302"/>
    </location>
</feature>
<evidence type="ECO:0000256" key="1">
    <source>
        <dbReference type="ARBA" id="ARBA00022574"/>
    </source>
</evidence>
<keyword evidence="2" id="KW-0677">Repeat</keyword>
<feature type="repeat" description="WD" evidence="3">
    <location>
        <begin position="476"/>
        <end position="508"/>
    </location>
</feature>
<dbReference type="EMBL" id="JBJQOH010000001">
    <property type="protein sequence ID" value="KAL3699548.1"/>
    <property type="molecule type" value="Genomic_DNA"/>
</dbReference>
<reference evidence="6 7" key="1">
    <citation type="submission" date="2024-09" db="EMBL/GenBank/DDBJ databases">
        <title>Chromosome-scale assembly of Riccia sorocarpa.</title>
        <authorList>
            <person name="Paukszto L."/>
        </authorList>
    </citation>
    <scope>NUCLEOTIDE SEQUENCE [LARGE SCALE GENOMIC DNA]</scope>
    <source>
        <strain evidence="6">LP-2024</strain>
        <tissue evidence="6">Aerial parts of the thallus</tissue>
    </source>
</reference>
<keyword evidence="4" id="KW-0175">Coiled coil</keyword>
<dbReference type="InterPro" id="IPR019775">
    <property type="entry name" value="WD40_repeat_CS"/>
</dbReference>
<gene>
    <name evidence="6" type="ORF">R1sor_017570</name>
</gene>
<dbReference type="InterPro" id="IPR020472">
    <property type="entry name" value="WD40_PAC1"/>
</dbReference>
<dbReference type="InterPro" id="IPR015943">
    <property type="entry name" value="WD40/YVTN_repeat-like_dom_sf"/>
</dbReference>
<comment type="caution">
    <text evidence="6">The sequence shown here is derived from an EMBL/GenBank/DDBJ whole genome shotgun (WGS) entry which is preliminary data.</text>
</comment>
<dbReference type="PANTHER" id="PTHR19878:SF8">
    <property type="entry name" value="AUTOPHAGY-RELATED 16, ISOFORM F"/>
    <property type="match status" value="1"/>
</dbReference>
<feature type="coiled-coil region" evidence="4">
    <location>
        <begin position="91"/>
        <end position="185"/>
    </location>
</feature>
<feature type="repeat" description="WD" evidence="3">
    <location>
        <begin position="445"/>
        <end position="465"/>
    </location>
</feature>
<dbReference type="InterPro" id="IPR036322">
    <property type="entry name" value="WD40_repeat_dom_sf"/>
</dbReference>
<dbReference type="SUPFAM" id="SSF50978">
    <property type="entry name" value="WD40 repeat-like"/>
    <property type="match status" value="1"/>
</dbReference>
<feature type="domain" description="Autophagy-related protein 16" evidence="5">
    <location>
        <begin position="38"/>
        <end position="166"/>
    </location>
</feature>
<dbReference type="Gene3D" id="1.20.5.170">
    <property type="match status" value="1"/>
</dbReference>
<dbReference type="PROSITE" id="PS00678">
    <property type="entry name" value="WD_REPEATS_1"/>
    <property type="match status" value="1"/>
</dbReference>
<evidence type="ECO:0000256" key="4">
    <source>
        <dbReference type="SAM" id="Coils"/>
    </source>
</evidence>
<proteinExistence type="predicted"/>
<dbReference type="InterPro" id="IPR013923">
    <property type="entry name" value="Autophagy-rel_prot_16_dom"/>
</dbReference>
<dbReference type="CDD" id="cd22887">
    <property type="entry name" value="Atg16_CCD"/>
    <property type="match status" value="1"/>
</dbReference>
<feature type="repeat" description="WD" evidence="3">
    <location>
        <begin position="387"/>
        <end position="428"/>
    </location>
</feature>
<protein>
    <recommendedName>
        <fullName evidence="5">Autophagy-related protein 16 domain-containing protein</fullName>
    </recommendedName>
</protein>
<accession>A0ABD3I7J3</accession>
<dbReference type="CDD" id="cd00200">
    <property type="entry name" value="WD40"/>
    <property type="match status" value="1"/>
</dbReference>
<dbReference type="PRINTS" id="PR00320">
    <property type="entry name" value="GPROTEINBRPT"/>
</dbReference>
<dbReference type="Proteomes" id="UP001633002">
    <property type="component" value="Unassembled WGS sequence"/>
</dbReference>
<feature type="repeat" description="WD" evidence="3">
    <location>
        <begin position="219"/>
        <end position="260"/>
    </location>
</feature>
<evidence type="ECO:0000256" key="2">
    <source>
        <dbReference type="ARBA" id="ARBA00022737"/>
    </source>
</evidence>
<evidence type="ECO:0000313" key="6">
    <source>
        <dbReference type="EMBL" id="KAL3699548.1"/>
    </source>
</evidence>
<feature type="repeat" description="WD" evidence="3">
    <location>
        <begin position="354"/>
        <end position="386"/>
    </location>
</feature>
<dbReference type="SMART" id="SM00320">
    <property type="entry name" value="WD40"/>
    <property type="match status" value="7"/>
</dbReference>
<dbReference type="Pfam" id="PF08614">
    <property type="entry name" value="ATG16"/>
    <property type="match status" value="1"/>
</dbReference>
<dbReference type="PROSITE" id="PS50294">
    <property type="entry name" value="WD_REPEATS_REGION"/>
    <property type="match status" value="3"/>
</dbReference>
<dbReference type="InterPro" id="IPR045160">
    <property type="entry name" value="ATG16"/>
</dbReference>
<dbReference type="Gene3D" id="2.130.10.10">
    <property type="entry name" value="YVTN repeat-like/Quinoprotein amine dehydrogenase"/>
    <property type="match status" value="3"/>
</dbReference>
<feature type="repeat" description="WD" evidence="3">
    <location>
        <begin position="303"/>
        <end position="345"/>
    </location>
</feature>
<dbReference type="AlphaFoldDB" id="A0ABD3I7J3"/>
<name>A0ABD3I7J3_9MARC</name>
<evidence type="ECO:0000259" key="5">
    <source>
        <dbReference type="Pfam" id="PF08614"/>
    </source>
</evidence>
<organism evidence="6 7">
    <name type="scientific">Riccia sorocarpa</name>
    <dbReference type="NCBI Taxonomy" id="122646"/>
    <lineage>
        <taxon>Eukaryota</taxon>
        <taxon>Viridiplantae</taxon>
        <taxon>Streptophyta</taxon>
        <taxon>Embryophyta</taxon>
        <taxon>Marchantiophyta</taxon>
        <taxon>Marchantiopsida</taxon>
        <taxon>Marchantiidae</taxon>
        <taxon>Marchantiales</taxon>
        <taxon>Ricciaceae</taxon>
        <taxon>Riccia</taxon>
    </lineage>
</organism>
<dbReference type="PANTHER" id="PTHR19878">
    <property type="entry name" value="AUTOPHAGY PROTEIN 16-LIKE"/>
    <property type="match status" value="1"/>
</dbReference>
<keyword evidence="1 3" id="KW-0853">WD repeat</keyword>
<dbReference type="Pfam" id="PF00400">
    <property type="entry name" value="WD40"/>
    <property type="match status" value="7"/>
</dbReference>